<dbReference type="AlphaFoldDB" id="A0A2A4CRK1"/>
<evidence type="ECO:0000313" key="1">
    <source>
        <dbReference type="EMBL" id="PCD76756.1"/>
    </source>
</evidence>
<dbReference type="OrthoDB" id="7857113at2"/>
<dbReference type="SUPFAM" id="SSF82649">
    <property type="entry name" value="SufE/NifU"/>
    <property type="match status" value="1"/>
</dbReference>
<dbReference type="CDD" id="cd06664">
    <property type="entry name" value="IscU_like"/>
    <property type="match status" value="1"/>
</dbReference>
<dbReference type="Proteomes" id="UP000243507">
    <property type="component" value="Unassembled WGS sequence"/>
</dbReference>
<organism evidence="1 2">
    <name type="scientific">Pseudothioclava arenosa</name>
    <dbReference type="NCBI Taxonomy" id="1795308"/>
    <lineage>
        <taxon>Bacteria</taxon>
        <taxon>Pseudomonadati</taxon>
        <taxon>Pseudomonadota</taxon>
        <taxon>Alphaproteobacteria</taxon>
        <taxon>Rhodobacterales</taxon>
        <taxon>Paracoccaceae</taxon>
        <taxon>Pseudothioclava</taxon>
    </lineage>
</organism>
<comment type="caution">
    <text evidence="1">The sequence shown here is derived from an EMBL/GenBank/DDBJ whole genome shotgun (WGS) entry which is preliminary data.</text>
</comment>
<evidence type="ECO:0000313" key="2">
    <source>
        <dbReference type="Proteomes" id="UP000243507"/>
    </source>
</evidence>
<dbReference type="EMBL" id="NTJD01000004">
    <property type="protein sequence ID" value="PCD76756.1"/>
    <property type="molecule type" value="Genomic_DNA"/>
</dbReference>
<dbReference type="Gene3D" id="3.90.1010.10">
    <property type="match status" value="1"/>
</dbReference>
<dbReference type="GO" id="GO:0005506">
    <property type="term" value="F:iron ion binding"/>
    <property type="evidence" value="ECO:0007669"/>
    <property type="project" value="InterPro"/>
</dbReference>
<dbReference type="InterPro" id="IPR002871">
    <property type="entry name" value="NIF_FeS_clus_asmbl_NifU_N"/>
</dbReference>
<gene>
    <name evidence="1" type="ORF">CLN94_06520</name>
</gene>
<dbReference type="GO" id="GO:0016226">
    <property type="term" value="P:iron-sulfur cluster assembly"/>
    <property type="evidence" value="ECO:0007669"/>
    <property type="project" value="InterPro"/>
</dbReference>
<accession>A0A2A4CRK1</accession>
<reference evidence="1 2" key="1">
    <citation type="submission" date="2017-09" db="EMBL/GenBank/DDBJ databases">
        <title>A multilocus sequence analysis scheme for characterization of bacteria in the genus Thioclava.</title>
        <authorList>
            <person name="Liu Y."/>
            <person name="Shao Z."/>
        </authorList>
    </citation>
    <scope>NUCLEOTIDE SEQUENCE [LARGE SCALE GENOMIC DNA]</scope>
    <source>
        <strain evidence="1 2">CAU 1312</strain>
    </source>
</reference>
<protein>
    <submittedName>
        <fullName evidence="1">Iron-sulfur cluster assembly scaffold protein</fullName>
    </submittedName>
</protein>
<proteinExistence type="predicted"/>
<keyword evidence="2" id="KW-1185">Reference proteome</keyword>
<name>A0A2A4CRK1_9RHOB</name>
<dbReference type="RefSeq" id="WP_096432393.1">
    <property type="nucleotide sequence ID" value="NZ_NTJD01000004.1"/>
</dbReference>
<dbReference type="GO" id="GO:0051536">
    <property type="term" value="F:iron-sulfur cluster binding"/>
    <property type="evidence" value="ECO:0007669"/>
    <property type="project" value="InterPro"/>
</dbReference>
<sequence length="143" mass="14935">MSDADLMKLYSQRILALAADIPGADPLPAPDAQAEARAPLCGSTIKVALTLDGDTISGFSQQVRACALGQASASIFGRHVIGCTEAQVAQLRTELEAMLKGGPVPSAPFADYEVLIPARDYPNRHASILLAPTATLKALAEVH</sequence>